<feature type="region of interest" description="Disordered" evidence="1">
    <location>
        <begin position="60"/>
        <end position="96"/>
    </location>
</feature>
<reference evidence="2" key="1">
    <citation type="submission" date="2023-04" db="EMBL/GenBank/DDBJ databases">
        <title>Phytophthora lilii NBRC 32176.</title>
        <authorList>
            <person name="Ichikawa N."/>
            <person name="Sato H."/>
            <person name="Tonouchi N."/>
        </authorList>
    </citation>
    <scope>NUCLEOTIDE SEQUENCE</scope>
    <source>
        <strain evidence="2">NBRC 32176</strain>
    </source>
</reference>
<organism evidence="2 3">
    <name type="scientific">Phytophthora lilii</name>
    <dbReference type="NCBI Taxonomy" id="2077276"/>
    <lineage>
        <taxon>Eukaryota</taxon>
        <taxon>Sar</taxon>
        <taxon>Stramenopiles</taxon>
        <taxon>Oomycota</taxon>
        <taxon>Peronosporomycetes</taxon>
        <taxon>Peronosporales</taxon>
        <taxon>Peronosporaceae</taxon>
        <taxon>Phytophthora</taxon>
    </lineage>
</organism>
<feature type="compositionally biased region" description="Polar residues" evidence="1">
    <location>
        <begin position="170"/>
        <end position="183"/>
    </location>
</feature>
<evidence type="ECO:0000313" key="2">
    <source>
        <dbReference type="EMBL" id="GMF22286.1"/>
    </source>
</evidence>
<dbReference type="OrthoDB" id="119068at2759"/>
<protein>
    <submittedName>
        <fullName evidence="2">Unnamed protein product</fullName>
    </submittedName>
</protein>
<gene>
    <name evidence="2" type="ORF">Plil01_000886300</name>
</gene>
<evidence type="ECO:0000256" key="1">
    <source>
        <dbReference type="SAM" id="MobiDB-lite"/>
    </source>
</evidence>
<keyword evidence="3" id="KW-1185">Reference proteome</keyword>
<dbReference type="Proteomes" id="UP001165083">
    <property type="component" value="Unassembled WGS sequence"/>
</dbReference>
<proteinExistence type="predicted"/>
<sequence length="267" mass="30776">MNGDGEAFESEIRQHYELENAQNCGHWKKFHFHSSEARQQLATGIERDFRQFSRQIGVFTDERVMPNEHKDEERDNQQNDDTAIPASLPASNSPSKMTPIEDVLRLHLVQEWVHQERFNIEEAFTNQTKKHQEDLSAFLDQQNAEFLEERQKVLSASSESPLNVTKIAKQSRQKTSSHFQSNAKRGMLLQTAPPFRVESSKNEEEQGSRWRESTPGTRVLTSSRRVRSDVDETQEKLDVLARRLHIRKEVNSEIGSTCVALCCALKL</sequence>
<accession>A0A9W6TY48</accession>
<dbReference type="EMBL" id="BSXW01000436">
    <property type="protein sequence ID" value="GMF22286.1"/>
    <property type="molecule type" value="Genomic_DNA"/>
</dbReference>
<feature type="region of interest" description="Disordered" evidence="1">
    <location>
        <begin position="170"/>
        <end position="221"/>
    </location>
</feature>
<comment type="caution">
    <text evidence="2">The sequence shown here is derived from an EMBL/GenBank/DDBJ whole genome shotgun (WGS) entry which is preliminary data.</text>
</comment>
<evidence type="ECO:0000313" key="3">
    <source>
        <dbReference type="Proteomes" id="UP001165083"/>
    </source>
</evidence>
<dbReference type="AlphaFoldDB" id="A0A9W6TY48"/>
<name>A0A9W6TY48_9STRA</name>
<feature type="compositionally biased region" description="Basic and acidic residues" evidence="1">
    <location>
        <begin position="60"/>
        <end position="77"/>
    </location>
</feature>
<feature type="compositionally biased region" description="Basic and acidic residues" evidence="1">
    <location>
        <begin position="198"/>
        <end position="212"/>
    </location>
</feature>